<evidence type="ECO:0000259" key="4">
    <source>
        <dbReference type="Pfam" id="PF25078"/>
    </source>
</evidence>
<feature type="coiled-coil region" evidence="1">
    <location>
        <begin position="552"/>
        <end position="586"/>
    </location>
</feature>
<sequence length="807" mass="90997">MPTVNGGYYERGASAYDDYDDNMSVSSHNTHSMQWAAGANGSHMNGHTQQDITYQTPLEERASYQISLNPRHKSQPPDEVSRHMLYESALVDCKSYGVLSLEEVDALKKELGRLMPRIEATQKKLTLENKVRNAAQNLQKLNGRADTPQNPDSPKKPRRSLLGQRLSNSSTIGNNNQIEDELVASQRRLEELHDTLRNLLDRRTQVEGSLLRHTAAILAQHQEQESGLVSSRHRSLDEDTVSEYSPDEFDGIRDILGGKTINSLSKRVHSGLQEEREQYLQNMQVRLERLNSQLRQVIEEAGRSRGVTIAPELTQTMAPDINTRLDQDLARLEDNVLVLEQGQHDTRAHFAKVQSEGNDNLNAMGTELEGMNHTLHRALVDSPAGKDLDELSQPPKGSDHAQHLGYLQTLIQKLEHVLHAHHEDKEALAKTAGSSQKLAEYETTINGLWEMLSVDQRGSSEEDTGALRSQRMSESFSLAAFSSLVQHVFDKASSAQVQQDILRRQIQQQRELNNEADEEKGKQFADLQAEHQTMLAAHEGLQDELARTMAVHTSSQNEASQLRAELANVENEFEQLRKTAEIKQQEHGELARQVQVHQSNHDQARNELLAVQSQLAVFTTAKGAKDKEMQDLESEVVRLTTELTMAKAELDGAYGSRAERAREAQAGEVDGLRERAAALEKELAGMTSDFQELTRESLDLERERSQLDTMIDGLRERCEVLEAQLSDEKVRWMGHKSPTGEQQSREQTSMLVMRSEFKKMMRDARSEGVKLLRAEQEQRRALEAELRRIRQSNTPLKKPLNEASVSS</sequence>
<dbReference type="Gene3D" id="1.10.287.1490">
    <property type="match status" value="1"/>
</dbReference>
<dbReference type="Proteomes" id="UP000503462">
    <property type="component" value="Chromosome 3"/>
</dbReference>
<feature type="coiled-coil region" evidence="1">
    <location>
        <begin position="622"/>
        <end position="731"/>
    </location>
</feature>
<evidence type="ECO:0000259" key="3">
    <source>
        <dbReference type="Pfam" id="PF15456"/>
    </source>
</evidence>
<feature type="coiled-coil region" evidence="1">
    <location>
        <begin position="273"/>
        <end position="342"/>
    </location>
</feature>
<evidence type="ECO:0000313" key="5">
    <source>
        <dbReference type="EMBL" id="QIW99466.1"/>
    </source>
</evidence>
<gene>
    <name evidence="5" type="ORF">AMS68_004984</name>
</gene>
<dbReference type="Pfam" id="PF15456">
    <property type="entry name" value="Uds1"/>
    <property type="match status" value="1"/>
</dbReference>
<reference evidence="5 6" key="1">
    <citation type="journal article" date="2016" name="Sci. Rep.">
        <title>Peltaster fructicola genome reveals evolution from an invasive phytopathogen to an ectophytic parasite.</title>
        <authorList>
            <person name="Xu C."/>
            <person name="Chen H."/>
            <person name="Gleason M.L."/>
            <person name="Xu J.R."/>
            <person name="Liu H."/>
            <person name="Zhang R."/>
            <person name="Sun G."/>
        </authorList>
    </citation>
    <scope>NUCLEOTIDE SEQUENCE [LARGE SCALE GENOMIC DNA]</scope>
    <source>
        <strain evidence="5 6">LNHT1506</strain>
    </source>
</reference>
<organism evidence="5 6">
    <name type="scientific">Peltaster fructicola</name>
    <dbReference type="NCBI Taxonomy" id="286661"/>
    <lineage>
        <taxon>Eukaryota</taxon>
        <taxon>Fungi</taxon>
        <taxon>Dikarya</taxon>
        <taxon>Ascomycota</taxon>
        <taxon>Pezizomycotina</taxon>
        <taxon>Dothideomycetes</taxon>
        <taxon>Dothideomycetes incertae sedis</taxon>
        <taxon>Peltaster</taxon>
    </lineage>
</organism>
<dbReference type="AlphaFoldDB" id="A0A6H0XXG7"/>
<dbReference type="Pfam" id="PF25078">
    <property type="entry name" value="DUF7801"/>
    <property type="match status" value="2"/>
</dbReference>
<proteinExistence type="predicted"/>
<feature type="compositionally biased region" description="Polar residues" evidence="2">
    <location>
        <begin position="165"/>
        <end position="174"/>
    </location>
</feature>
<keyword evidence="1" id="KW-0175">Coiled coil</keyword>
<dbReference type="InterPro" id="IPR056703">
    <property type="entry name" value="DUF7801"/>
</dbReference>
<evidence type="ECO:0000256" key="2">
    <source>
        <dbReference type="SAM" id="MobiDB-lite"/>
    </source>
</evidence>
<accession>A0A6H0XXG7</accession>
<feature type="domain" description="Up-regulated during septation protein 1" evidence="3">
    <location>
        <begin position="83"/>
        <end position="219"/>
    </location>
</feature>
<feature type="coiled-coil region" evidence="1">
    <location>
        <begin position="175"/>
        <end position="202"/>
    </location>
</feature>
<keyword evidence="6" id="KW-1185">Reference proteome</keyword>
<feature type="region of interest" description="Disordered" evidence="2">
    <location>
        <begin position="222"/>
        <end position="243"/>
    </location>
</feature>
<dbReference type="InterPro" id="IPR029191">
    <property type="entry name" value="Uds1"/>
</dbReference>
<feature type="region of interest" description="Disordered" evidence="2">
    <location>
        <begin position="138"/>
        <end position="174"/>
    </location>
</feature>
<feature type="domain" description="DUF7801" evidence="4">
    <location>
        <begin position="623"/>
        <end position="666"/>
    </location>
</feature>
<dbReference type="OrthoDB" id="5569911at2759"/>
<evidence type="ECO:0000256" key="1">
    <source>
        <dbReference type="SAM" id="Coils"/>
    </source>
</evidence>
<evidence type="ECO:0000313" key="6">
    <source>
        <dbReference type="Proteomes" id="UP000503462"/>
    </source>
</evidence>
<dbReference type="EMBL" id="CP051141">
    <property type="protein sequence ID" value="QIW99466.1"/>
    <property type="molecule type" value="Genomic_DNA"/>
</dbReference>
<feature type="domain" description="DUF7801" evidence="4">
    <location>
        <begin position="670"/>
        <end position="734"/>
    </location>
</feature>
<protein>
    <submittedName>
        <fullName evidence="5">Uncharacterized protein</fullName>
    </submittedName>
</protein>
<name>A0A6H0XXG7_9PEZI</name>